<dbReference type="PANTHER" id="PTHR43685:SF2">
    <property type="entry name" value="GLYCOSYLTRANSFERASE 2-LIKE DOMAIN-CONTAINING PROTEIN"/>
    <property type="match status" value="1"/>
</dbReference>
<dbReference type="InterPro" id="IPR001173">
    <property type="entry name" value="Glyco_trans_2-like"/>
</dbReference>
<keyword evidence="1" id="KW-0812">Transmembrane</keyword>
<dbReference type="OrthoDB" id="6116224at2"/>
<dbReference type="AlphaFoldDB" id="A0A0H5BFV3"/>
<proteinExistence type="predicted"/>
<dbReference type="Pfam" id="PF00535">
    <property type="entry name" value="Glycos_transf_2"/>
    <property type="match status" value="1"/>
</dbReference>
<keyword evidence="5" id="KW-1185">Reference proteome</keyword>
<feature type="domain" description="Glycosyltransferase 2-like" evidence="2">
    <location>
        <begin position="5"/>
        <end position="133"/>
    </location>
</feature>
<dbReference type="STRING" id="1079.BVIR_3025"/>
<protein>
    <submittedName>
        <fullName evidence="4">Chondroitin polymerase</fullName>
    </submittedName>
    <submittedName>
        <fullName evidence="3">Glycosyltransferase</fullName>
    </submittedName>
</protein>
<organism evidence="4 5">
    <name type="scientific">Blastochloris viridis</name>
    <name type="common">Rhodopseudomonas viridis</name>
    <dbReference type="NCBI Taxonomy" id="1079"/>
    <lineage>
        <taxon>Bacteria</taxon>
        <taxon>Pseudomonadati</taxon>
        <taxon>Pseudomonadota</taxon>
        <taxon>Alphaproteobacteria</taxon>
        <taxon>Hyphomicrobiales</taxon>
        <taxon>Blastochloridaceae</taxon>
        <taxon>Blastochloris</taxon>
    </lineage>
</organism>
<dbReference type="EMBL" id="LN907867">
    <property type="protein sequence ID" value="CUU43448.1"/>
    <property type="molecule type" value="Genomic_DNA"/>
</dbReference>
<feature type="transmembrane region" description="Helical" evidence="1">
    <location>
        <begin position="249"/>
        <end position="271"/>
    </location>
</feature>
<name>A0A0H5BFV3_BLAVI</name>
<keyword evidence="1" id="KW-1133">Transmembrane helix</keyword>
<dbReference type="CDD" id="cd00761">
    <property type="entry name" value="Glyco_tranf_GTA_type"/>
    <property type="match status" value="1"/>
</dbReference>
<accession>A0A0H5BFV3</accession>
<evidence type="ECO:0000313" key="3">
    <source>
        <dbReference type="EMBL" id="BAR99246.1"/>
    </source>
</evidence>
<dbReference type="KEGG" id="bvr:BVIR_3025"/>
<evidence type="ECO:0000259" key="2">
    <source>
        <dbReference type="Pfam" id="PF00535"/>
    </source>
</evidence>
<dbReference type="InterPro" id="IPR050834">
    <property type="entry name" value="Glycosyltransf_2"/>
</dbReference>
<evidence type="ECO:0000313" key="4">
    <source>
        <dbReference type="EMBL" id="CUU43448.1"/>
    </source>
</evidence>
<evidence type="ECO:0000313" key="5">
    <source>
        <dbReference type="Proteomes" id="UP000065734"/>
    </source>
</evidence>
<dbReference type="GO" id="GO:0016740">
    <property type="term" value="F:transferase activity"/>
    <property type="evidence" value="ECO:0007669"/>
    <property type="project" value="UniProtKB-KW"/>
</dbReference>
<dbReference type="RefSeq" id="WP_055038319.1">
    <property type="nucleotide sequence ID" value="NZ_AP014854.2"/>
</dbReference>
<dbReference type="Proteomes" id="UP000065734">
    <property type="component" value="Chromosome I"/>
</dbReference>
<dbReference type="InterPro" id="IPR029044">
    <property type="entry name" value="Nucleotide-diphossugar_trans"/>
</dbReference>
<dbReference type="PANTHER" id="PTHR43685">
    <property type="entry name" value="GLYCOSYLTRANSFERASE"/>
    <property type="match status" value="1"/>
</dbReference>
<evidence type="ECO:0000256" key="1">
    <source>
        <dbReference type="SAM" id="Phobius"/>
    </source>
</evidence>
<keyword evidence="1" id="KW-0472">Membrane</keyword>
<gene>
    <name evidence="4" type="primary">kfoC</name>
    <name evidence="3" type="ORF">BV133_1653</name>
    <name evidence="4" type="ORF">BVIRIDIS_24690</name>
</gene>
<reference evidence="5" key="3">
    <citation type="journal article" date="2016" name="Genome Announc.">
        <title>Revised genome sequence of the purple photosynthetic bacterium Blastochloris viridis.</title>
        <authorList>
            <person name="Liu L.N."/>
            <person name="Faulkner M."/>
            <person name="Liu X."/>
            <person name="Huang F."/>
            <person name="Darby A.C."/>
            <person name="Hall N."/>
        </authorList>
    </citation>
    <scope>NUCLEOTIDE SEQUENCE [LARGE SCALE GENOMIC DNA]</scope>
    <source>
        <strain evidence="5">ATCC 19567 / DSM 133 / F</strain>
    </source>
</reference>
<keyword evidence="3" id="KW-0808">Transferase</keyword>
<sequence length="309" mass="33580">MDVVSIVVPTLNRPQPLQRAIASTLAQAELQNIHIEIVVVDNSAEGSAQAVVTALPAGRRPVRYLREPNPGVANARNAGVRAASGRWVAFLDDDEEASPNWVAQLVAVARRSGAAAVFGPVEARAEEGGAIGAFAPYFSRRIDRADASDITDLSAYLGTNNSMFERERCFAEAQPFDAGLNEVGGEDSLLLKRLARRGLRFAWAANAGVLEWVPPRRLTWGYVWRRKFLSGQIRVFVFHMLRPVPWPSIALWMTVGLVQLGGATAAALIVLPFRRAAAARLVAVACGGLGKLLWMPRFRQALYGTKLVS</sequence>
<reference evidence="3" key="1">
    <citation type="journal article" date="2015" name="Genome Announc.">
        <title>Complete Genome Sequence of the Bacteriochlorophyll b-Producing Photosynthetic Bacterium Blastochloris viridis.</title>
        <authorList>
            <person name="Tsukatani Y."/>
            <person name="Hirose Y."/>
            <person name="Harada J."/>
            <person name="Misawa N."/>
            <person name="Mori K."/>
            <person name="Inoue K."/>
            <person name="Tamiaki H."/>
        </authorList>
    </citation>
    <scope>NUCLEOTIDE SEQUENCE [LARGE SCALE GENOMIC DNA]</scope>
    <source>
        <strain evidence="3">DSM 133</strain>
    </source>
</reference>
<dbReference type="SUPFAM" id="SSF53448">
    <property type="entry name" value="Nucleotide-diphospho-sugar transferases"/>
    <property type="match status" value="1"/>
</dbReference>
<dbReference type="Gene3D" id="3.90.550.10">
    <property type="entry name" value="Spore Coat Polysaccharide Biosynthesis Protein SpsA, Chain A"/>
    <property type="match status" value="1"/>
</dbReference>
<reference evidence="4" key="2">
    <citation type="submission" date="2015-11" db="EMBL/GenBank/DDBJ databases">
        <authorList>
            <person name="Zhang Y."/>
            <person name="Guo Z."/>
        </authorList>
    </citation>
    <scope>NUCLEOTIDE SEQUENCE</scope>
    <source>
        <strain evidence="4">1</strain>
    </source>
</reference>
<dbReference type="EMBL" id="AP014854">
    <property type="protein sequence ID" value="BAR99246.1"/>
    <property type="molecule type" value="Genomic_DNA"/>
</dbReference>